<evidence type="ECO:0000256" key="1">
    <source>
        <dbReference type="SAM" id="MobiDB-lite"/>
    </source>
</evidence>
<dbReference type="OrthoDB" id="3365698at2759"/>
<gene>
    <name evidence="3" type="ORF">D9757_007311</name>
</gene>
<dbReference type="Gene3D" id="1.20.1280.50">
    <property type="match status" value="1"/>
</dbReference>
<accession>A0A8H5M6T9</accession>
<proteinExistence type="predicted"/>
<reference evidence="3 4" key="1">
    <citation type="journal article" date="2020" name="ISME J.">
        <title>Uncovering the hidden diversity of litter-decomposition mechanisms in mushroom-forming fungi.</title>
        <authorList>
            <person name="Floudas D."/>
            <person name="Bentzer J."/>
            <person name="Ahren D."/>
            <person name="Johansson T."/>
            <person name="Persson P."/>
            <person name="Tunlid A."/>
        </authorList>
    </citation>
    <scope>NUCLEOTIDE SEQUENCE [LARGE SCALE GENOMIC DNA]</scope>
    <source>
        <strain evidence="3 4">CBS 406.79</strain>
    </source>
</reference>
<feature type="domain" description="F-box" evidence="2">
    <location>
        <begin position="87"/>
        <end position="138"/>
    </location>
</feature>
<evidence type="ECO:0000313" key="3">
    <source>
        <dbReference type="EMBL" id="KAF5382821.1"/>
    </source>
</evidence>
<dbReference type="Proteomes" id="UP000518752">
    <property type="component" value="Unassembled WGS sequence"/>
</dbReference>
<dbReference type="EMBL" id="JAACJN010000050">
    <property type="protein sequence ID" value="KAF5382821.1"/>
    <property type="molecule type" value="Genomic_DNA"/>
</dbReference>
<keyword evidence="4" id="KW-1185">Reference proteome</keyword>
<feature type="compositionally biased region" description="Low complexity" evidence="1">
    <location>
        <begin position="554"/>
        <end position="583"/>
    </location>
</feature>
<organism evidence="3 4">
    <name type="scientific">Collybiopsis confluens</name>
    <dbReference type="NCBI Taxonomy" id="2823264"/>
    <lineage>
        <taxon>Eukaryota</taxon>
        <taxon>Fungi</taxon>
        <taxon>Dikarya</taxon>
        <taxon>Basidiomycota</taxon>
        <taxon>Agaricomycotina</taxon>
        <taxon>Agaricomycetes</taxon>
        <taxon>Agaricomycetidae</taxon>
        <taxon>Agaricales</taxon>
        <taxon>Marasmiineae</taxon>
        <taxon>Omphalotaceae</taxon>
        <taxon>Collybiopsis</taxon>
    </lineage>
</organism>
<dbReference type="InterPro" id="IPR001810">
    <property type="entry name" value="F-box_dom"/>
</dbReference>
<comment type="caution">
    <text evidence="3">The sequence shown here is derived from an EMBL/GenBank/DDBJ whole genome shotgun (WGS) entry which is preliminary data.</text>
</comment>
<dbReference type="AlphaFoldDB" id="A0A8H5M6T9"/>
<name>A0A8H5M6T9_9AGAR</name>
<feature type="compositionally biased region" description="Low complexity" evidence="1">
    <location>
        <begin position="591"/>
        <end position="600"/>
    </location>
</feature>
<dbReference type="SUPFAM" id="SSF52047">
    <property type="entry name" value="RNI-like"/>
    <property type="match status" value="1"/>
</dbReference>
<feature type="region of interest" description="Disordered" evidence="1">
    <location>
        <begin position="554"/>
        <end position="608"/>
    </location>
</feature>
<dbReference type="PANTHER" id="PTHR38926:SF72">
    <property type="entry name" value="IM:7136021-RELATED"/>
    <property type="match status" value="1"/>
</dbReference>
<dbReference type="PANTHER" id="PTHR38926">
    <property type="entry name" value="F-BOX DOMAIN CONTAINING PROTEIN, EXPRESSED"/>
    <property type="match status" value="1"/>
</dbReference>
<sequence>MSDNAAEGASWRVSDSPFASLIGTNHVPTRIERNTLDALLIDPQLELSRLQSEMRRIQTELEGVARRKQEVEEYIVAHRALASLERQLPPEILAEVFAQCLPKYGTRDLDEAPLVLTRVCRNWRQIALGTPRLWTSLHVYLPPNLSDVACSQRIEGVTAWLERSGSLPIRLSFHGSTDLTRAHSYLHHVSPIPPHLLELTQKNMASMIGALLRFSHRFGQVFLSLSSANFSNFASVAPSTFPLLTSLRLQAKDRYIESLIPLSEMVQSDLKERSQFIPLLAGAPLLRKFRIDSFFGKDYDSLNLPCNWSGLSTLTIKDYLTTKQVVNLLAETPHLRLVDLNVVLGDCNSIPHPTVHLPYLVDFRLNLGTGILTLGGILAFRDRSDFRPIESGFKALLACIQFSDSLTSYSLSTSHSSLSGLVFTDWPIPLKTPFYNLETLQLAISLGPESMPGLSECLSQCHNLVTFRDLSGQLTDTHYAGLTLSSENLSPWCPKLENLKVSSSFNRNLWLIHTGGGGGGGGEGGVESTMCSSSAVTEFIRSRCWTTPTPTTYLSSSSSSSSLSSHMSSSTNSDPDSDSTSKYPPAPPPSSSSDSGGNSPLNPPISRLKSCSIRFPSEISFTQTEVDTLKSLQKTNSINREGGGLKLRLSWARSTRREEADFPDSGLRTSDPFLGSRAIRGEGRRVRIRSSNGSWDDDEDDIRSPFGSVEIV</sequence>
<evidence type="ECO:0000259" key="2">
    <source>
        <dbReference type="Pfam" id="PF12937"/>
    </source>
</evidence>
<protein>
    <recommendedName>
        <fullName evidence="2">F-box domain-containing protein</fullName>
    </recommendedName>
</protein>
<dbReference type="Pfam" id="PF12937">
    <property type="entry name" value="F-box-like"/>
    <property type="match status" value="1"/>
</dbReference>
<evidence type="ECO:0000313" key="4">
    <source>
        <dbReference type="Proteomes" id="UP000518752"/>
    </source>
</evidence>